<protein>
    <submittedName>
        <fullName evidence="10">Putative membrane protein</fullName>
    </submittedName>
</protein>
<dbReference type="RefSeq" id="WP_044038893.1">
    <property type="nucleotide sequence ID" value="NZ_HG917868.1"/>
</dbReference>
<evidence type="ECO:0000256" key="5">
    <source>
        <dbReference type="ARBA" id="ARBA00022989"/>
    </source>
</evidence>
<dbReference type="Proteomes" id="UP000019426">
    <property type="component" value="Chromosome M2/40_rep1"/>
</dbReference>
<evidence type="ECO:0000259" key="9">
    <source>
        <dbReference type="Pfam" id="PF12821"/>
    </source>
</evidence>
<keyword evidence="6 8" id="KW-0472">Membrane</keyword>
<dbReference type="EMBL" id="HG917868">
    <property type="protein sequence ID" value="CDM69148.1"/>
    <property type="molecule type" value="Genomic_DNA"/>
</dbReference>
<dbReference type="OrthoDB" id="9810047at2"/>
<dbReference type="GO" id="GO:0015744">
    <property type="term" value="P:succinate transport"/>
    <property type="evidence" value="ECO:0007669"/>
    <property type="project" value="TreeGrafter"/>
</dbReference>
<keyword evidence="11" id="KW-1185">Reference proteome</keyword>
<comment type="subcellular location">
    <subcellularLocation>
        <location evidence="1">Cell membrane</location>
        <topology evidence="1">Multi-pass membrane protein</topology>
    </subcellularLocation>
</comment>
<feature type="transmembrane region" description="Helical" evidence="8">
    <location>
        <begin position="77"/>
        <end position="97"/>
    </location>
</feature>
<feature type="transmembrane region" description="Helical" evidence="8">
    <location>
        <begin position="27"/>
        <end position="45"/>
    </location>
</feature>
<evidence type="ECO:0000256" key="8">
    <source>
        <dbReference type="SAM" id="Phobius"/>
    </source>
</evidence>
<proteinExistence type="inferred from homology"/>
<dbReference type="HOGENOM" id="CLU_117642_0_0_9"/>
<dbReference type="eggNOG" id="COG3610">
    <property type="taxonomic scope" value="Bacteria"/>
</dbReference>
<keyword evidence="4 8" id="KW-0812">Transmembrane</keyword>
<dbReference type="KEGG" id="clt:CM240_1990"/>
<evidence type="ECO:0000313" key="11">
    <source>
        <dbReference type="Proteomes" id="UP000019426"/>
    </source>
</evidence>
<evidence type="ECO:0000256" key="7">
    <source>
        <dbReference type="ARBA" id="ARBA00034125"/>
    </source>
</evidence>
<dbReference type="STRING" id="1216932.CM240_1990"/>
<name>W6RXH7_9CLOT</name>
<feature type="transmembrane region" description="Helical" evidence="8">
    <location>
        <begin position="117"/>
        <end position="138"/>
    </location>
</feature>
<dbReference type="PANTHER" id="PTHR34390:SF1">
    <property type="entry name" value="SUCCINATE TRANSPORTER SUBUNIT YJJB-RELATED"/>
    <property type="match status" value="1"/>
</dbReference>
<keyword evidence="5 8" id="KW-1133">Transmembrane helix</keyword>
<dbReference type="GO" id="GO:0005886">
    <property type="term" value="C:plasma membrane"/>
    <property type="evidence" value="ECO:0007669"/>
    <property type="project" value="UniProtKB-SubCell"/>
</dbReference>
<organism evidence="10 11">
    <name type="scientific">Clostridium bornimense</name>
    <dbReference type="NCBI Taxonomy" id="1216932"/>
    <lineage>
        <taxon>Bacteria</taxon>
        <taxon>Bacillati</taxon>
        <taxon>Bacillota</taxon>
        <taxon>Clostridia</taxon>
        <taxon>Eubacteriales</taxon>
        <taxon>Clostridiaceae</taxon>
        <taxon>Clostridium</taxon>
    </lineage>
</organism>
<feature type="domain" description="Threonine/Serine exporter ThrE" evidence="9">
    <location>
        <begin position="7"/>
        <end position="133"/>
    </location>
</feature>
<dbReference type="InterPro" id="IPR050539">
    <property type="entry name" value="ThrE_Dicarb/AminoAcid_Exp"/>
</dbReference>
<evidence type="ECO:0000313" key="10">
    <source>
        <dbReference type="EMBL" id="CDM69148.1"/>
    </source>
</evidence>
<dbReference type="AlphaFoldDB" id="W6RXH7"/>
<evidence type="ECO:0000256" key="1">
    <source>
        <dbReference type="ARBA" id="ARBA00004651"/>
    </source>
</evidence>
<evidence type="ECO:0000256" key="3">
    <source>
        <dbReference type="ARBA" id="ARBA00022519"/>
    </source>
</evidence>
<dbReference type="PANTHER" id="PTHR34390">
    <property type="entry name" value="UPF0442 PROTEIN YJJB-RELATED"/>
    <property type="match status" value="1"/>
</dbReference>
<keyword evidence="2" id="KW-1003">Cell membrane</keyword>
<reference evidence="10 11" key="1">
    <citation type="submission" date="2013-11" db="EMBL/GenBank/DDBJ databases">
        <title>Complete genome sequence of Clostridum sp. M2/40.</title>
        <authorList>
            <person name="Wibberg D."/>
            <person name="Puehler A."/>
            <person name="Schlueter A."/>
        </authorList>
    </citation>
    <scope>NUCLEOTIDE SEQUENCE [LARGE SCALE GENOMIC DNA]</scope>
    <source>
        <strain evidence="11">M2/40</strain>
    </source>
</reference>
<dbReference type="InterPro" id="IPR024528">
    <property type="entry name" value="ThrE_2"/>
</dbReference>
<accession>W6RXH7</accession>
<feature type="transmembrane region" description="Helical" evidence="8">
    <location>
        <begin position="6"/>
        <end position="22"/>
    </location>
</feature>
<comment type="similarity">
    <text evidence="7">Belongs to the ThrE exporter (TC 2.A.79) family.</text>
</comment>
<feature type="transmembrane region" description="Helical" evidence="8">
    <location>
        <begin position="51"/>
        <end position="70"/>
    </location>
</feature>
<dbReference type="PATRIC" id="fig|1216932.3.peg.1990"/>
<evidence type="ECO:0000256" key="6">
    <source>
        <dbReference type="ARBA" id="ARBA00023136"/>
    </source>
</evidence>
<evidence type="ECO:0000256" key="2">
    <source>
        <dbReference type="ARBA" id="ARBA00022475"/>
    </source>
</evidence>
<sequence>MNLLYAFYAGLGSFAFGILFNVRGKNLIFAGLSGMFGWLTYLMLIDNGNSINVSLFGASLAVSLLSEILARILKNPVTIYVIAGIIPLVPGSGMYNTMFESITGSLEKAISLGFSTLINAGSIALGIVFVSSIGRFLFKKKEYKLLHRIR</sequence>
<gene>
    <name evidence="10" type="ORF">CM240_1990</name>
</gene>
<keyword evidence="3" id="KW-0997">Cell inner membrane</keyword>
<dbReference type="Pfam" id="PF12821">
    <property type="entry name" value="ThrE_2"/>
    <property type="match status" value="1"/>
</dbReference>
<evidence type="ECO:0000256" key="4">
    <source>
        <dbReference type="ARBA" id="ARBA00022692"/>
    </source>
</evidence>